<comment type="similarity">
    <text evidence="1">Belongs to the CdaR family.</text>
</comment>
<feature type="domain" description="PucR C-terminal helix-turn-helix" evidence="3">
    <location>
        <begin position="374"/>
        <end position="430"/>
    </location>
</feature>
<organism evidence="5 6">
    <name type="scientific">Nakamurella flavida</name>
    <dbReference type="NCBI Taxonomy" id="363630"/>
    <lineage>
        <taxon>Bacteria</taxon>
        <taxon>Bacillati</taxon>
        <taxon>Actinomycetota</taxon>
        <taxon>Actinomycetes</taxon>
        <taxon>Nakamurellales</taxon>
        <taxon>Nakamurellaceae</taxon>
        <taxon>Nakamurella</taxon>
    </lineage>
</organism>
<protein>
    <submittedName>
        <fullName evidence="5">Helix-turn-helix domain-containing protein</fullName>
    </submittedName>
</protein>
<dbReference type="Pfam" id="PF13556">
    <property type="entry name" value="HTH_30"/>
    <property type="match status" value="1"/>
</dbReference>
<feature type="region of interest" description="Disordered" evidence="2">
    <location>
        <begin position="1"/>
        <end position="57"/>
    </location>
</feature>
<reference evidence="5" key="1">
    <citation type="submission" date="2021-01" db="EMBL/GenBank/DDBJ databases">
        <title>KCTC 19127 draft genome.</title>
        <authorList>
            <person name="An D."/>
        </authorList>
    </citation>
    <scope>NUCLEOTIDE SEQUENCE</scope>
    <source>
        <strain evidence="5">KCTC 19127</strain>
    </source>
</reference>
<dbReference type="PANTHER" id="PTHR33744">
    <property type="entry name" value="CARBOHYDRATE DIACID REGULATOR"/>
    <property type="match status" value="1"/>
</dbReference>
<dbReference type="Gene3D" id="1.10.10.2840">
    <property type="entry name" value="PucR C-terminal helix-turn-helix domain"/>
    <property type="match status" value="1"/>
</dbReference>
<dbReference type="InterPro" id="IPR051448">
    <property type="entry name" value="CdaR-like_regulators"/>
</dbReference>
<name>A0A939C3S4_9ACTN</name>
<dbReference type="InterPro" id="IPR041522">
    <property type="entry name" value="CdaR_GGDEF"/>
</dbReference>
<dbReference type="InterPro" id="IPR025736">
    <property type="entry name" value="PucR_C-HTH_dom"/>
</dbReference>
<evidence type="ECO:0000256" key="1">
    <source>
        <dbReference type="ARBA" id="ARBA00006754"/>
    </source>
</evidence>
<feature type="compositionally biased region" description="Basic residues" evidence="2">
    <location>
        <begin position="1"/>
        <end position="11"/>
    </location>
</feature>
<comment type="caution">
    <text evidence="5">The sequence shown here is derived from an EMBL/GenBank/DDBJ whole genome shotgun (WGS) entry which is preliminary data.</text>
</comment>
<accession>A0A939C3S4</accession>
<keyword evidence="6" id="KW-1185">Reference proteome</keyword>
<dbReference type="Proteomes" id="UP000663801">
    <property type="component" value="Unassembled WGS sequence"/>
</dbReference>
<dbReference type="PANTHER" id="PTHR33744:SF7">
    <property type="entry name" value="PUCR FAMILY TRANSCRIPTIONAL REGULATOR"/>
    <property type="match status" value="1"/>
</dbReference>
<proteinExistence type="inferred from homology"/>
<evidence type="ECO:0000259" key="3">
    <source>
        <dbReference type="Pfam" id="PF13556"/>
    </source>
</evidence>
<evidence type="ECO:0000313" key="6">
    <source>
        <dbReference type="Proteomes" id="UP000663801"/>
    </source>
</evidence>
<evidence type="ECO:0000259" key="4">
    <source>
        <dbReference type="Pfam" id="PF17853"/>
    </source>
</evidence>
<evidence type="ECO:0000256" key="2">
    <source>
        <dbReference type="SAM" id="MobiDB-lite"/>
    </source>
</evidence>
<evidence type="ECO:0000313" key="5">
    <source>
        <dbReference type="EMBL" id="MBM9474899.1"/>
    </source>
</evidence>
<dbReference type="AlphaFoldDB" id="A0A939C3S4"/>
<gene>
    <name evidence="5" type="ORF">JL107_00420</name>
</gene>
<dbReference type="EMBL" id="JAERWL010000001">
    <property type="protein sequence ID" value="MBM9474899.1"/>
    <property type="molecule type" value="Genomic_DNA"/>
</dbReference>
<feature type="domain" description="CdaR GGDEF-like" evidence="4">
    <location>
        <begin position="215"/>
        <end position="326"/>
    </location>
</feature>
<sequence>MRRPVRAHRRASPGPGPPARVLGSGCRAWQADPVTPDANAPADTAHRGDSSAAAPGVSARTLATVERAAGVLATRSVALMDRRLSWFRSLSADQRSWVSLVAQAGISGYVRWVDDPGTGYRITDRVFGTAPRDLVRAVSLRRTVELVRIAITVAEEELPALATDAVEAAALRDSLLRYSREVAFAAAAVYAAAAETRGAWDARVEAAVVDGIVRGEDQSSLSSRAAALDWDPSAGVVVVVGSAPPGDRAESVASVAEWAGSTGVRAMAGVQADRLVVVVAAPSDGRDGMLDGMTDLFAPGPVVYGRPATGLPGAVVSAAEALAGLAASTAWPDAPRPVDSDDLLVERVLNGDPLAARRVRSAVYAPLAGGPAPLLTTIEAYLAAGGGLEPAARSLFVHPNTVRYRLHRIAELTGRDPWRPRDLAVLRTAVILGRLAGDGSL</sequence>
<dbReference type="Pfam" id="PF17853">
    <property type="entry name" value="GGDEF_2"/>
    <property type="match status" value="1"/>
</dbReference>
<dbReference type="InterPro" id="IPR042070">
    <property type="entry name" value="PucR_C-HTH_sf"/>
</dbReference>